<dbReference type="STRING" id="1218507.JF74_04010"/>
<dbReference type="RefSeq" id="WP_046324371.1">
    <property type="nucleotide sequence ID" value="NZ_JAAEEB010000006.1"/>
</dbReference>
<dbReference type="PROSITE" id="PS50975">
    <property type="entry name" value="ATP_GRASP"/>
    <property type="match status" value="1"/>
</dbReference>
<dbReference type="GO" id="GO:0046872">
    <property type="term" value="F:metal ion binding"/>
    <property type="evidence" value="ECO:0007669"/>
    <property type="project" value="InterPro"/>
</dbReference>
<evidence type="ECO:0000313" key="4">
    <source>
        <dbReference type="EMBL" id="PXY83984.1"/>
    </source>
</evidence>
<sequence length="406" mass="46836">MIILIHEFGYQSVKTFVETIRKNENLKVIIHTYKKKTFPSYIDTIELDDFSIENIVEAVENISKNISNENVGCVTFDENLVELCGILNDRNSRSNKKCLSAVTSYLLTDKLLMRSFLGNIVPEPNFSEYTGKENAKKFLKTNPNGIVLKPRALYSSRGQYYVNKESDLNHIPISLNNYLMEEKVNYTSMYTSDGLYTNGNIFVTIHQYGEKISDSEKNTAPLKVKTADLYEKDPKLIKKIEKMAKNILINVSTNAEVIPFHFEWFVDTKKRTIKFCEGAARFGGAYIPELIMAEYNVDVKQMYAKLLTSSTDAIILGNLKLRNRLTSISFSPRFSSLNQKKLINNMLDFPNWILFKKSYLDNRKVIITEENWMTIQAYTVVFNYSSQLDLEKKEKILLNLLKPNKI</sequence>
<evidence type="ECO:0000259" key="2">
    <source>
        <dbReference type="PROSITE" id="PS50975"/>
    </source>
</evidence>
<comment type="caution">
    <text evidence="3">The sequence shown here is derived from an EMBL/GenBank/DDBJ whole genome shotgun (WGS) entry which is preliminary data.</text>
</comment>
<evidence type="ECO:0000313" key="3">
    <source>
        <dbReference type="EMBL" id="KJY57378.1"/>
    </source>
</evidence>
<dbReference type="InterPro" id="IPR011761">
    <property type="entry name" value="ATP-grasp"/>
</dbReference>
<keyword evidence="1" id="KW-0547">Nucleotide-binding</keyword>
<evidence type="ECO:0000313" key="5">
    <source>
        <dbReference type="Proteomes" id="UP000033531"/>
    </source>
</evidence>
<evidence type="ECO:0000256" key="1">
    <source>
        <dbReference type="PROSITE-ProRule" id="PRU00409"/>
    </source>
</evidence>
<dbReference type="GO" id="GO:0005524">
    <property type="term" value="F:ATP binding"/>
    <property type="evidence" value="ECO:0007669"/>
    <property type="project" value="UniProtKB-UniRule"/>
</dbReference>
<evidence type="ECO:0000313" key="6">
    <source>
        <dbReference type="Proteomes" id="UP000247698"/>
    </source>
</evidence>
<proteinExistence type="predicted"/>
<name>A0A0F4LGC8_9LACO</name>
<organism evidence="3 5">
    <name type="scientific">Lactobacillus melliventris</name>
    <dbReference type="NCBI Taxonomy" id="1218507"/>
    <lineage>
        <taxon>Bacteria</taxon>
        <taxon>Bacillati</taxon>
        <taxon>Bacillota</taxon>
        <taxon>Bacilli</taxon>
        <taxon>Lactobacillales</taxon>
        <taxon>Lactobacillaceae</taxon>
        <taxon>Lactobacillus</taxon>
    </lineage>
</organism>
<feature type="domain" description="ATP-grasp" evidence="2">
    <location>
        <begin position="113"/>
        <end position="308"/>
    </location>
</feature>
<reference evidence="4 6" key="2">
    <citation type="submission" date="2018-05" db="EMBL/GenBank/DDBJ databases">
        <title>Reference genomes for bee gut microbiota database.</title>
        <authorList>
            <person name="Ellegaard K.M."/>
        </authorList>
    </citation>
    <scope>NUCLEOTIDE SEQUENCE [LARGE SCALE GENOMIC DNA]</scope>
    <source>
        <strain evidence="4 6">ESL0184</strain>
    </source>
</reference>
<dbReference type="OrthoDB" id="9803907at2"/>
<protein>
    <submittedName>
        <fullName evidence="4">ATP-grasp domain-containing protein</fullName>
    </submittedName>
</protein>
<dbReference type="HOGENOM" id="CLU_055121_1_0_9"/>
<dbReference type="AlphaFoldDB" id="A0A0F4LGC8"/>
<keyword evidence="1" id="KW-0067">ATP-binding</keyword>
<dbReference type="EMBL" id="QGLG01000002">
    <property type="protein sequence ID" value="PXY83984.1"/>
    <property type="molecule type" value="Genomic_DNA"/>
</dbReference>
<gene>
    <name evidence="4" type="ORF">DK873_02020</name>
    <name evidence="3" type="ORF">JF74_04010</name>
</gene>
<dbReference type="Proteomes" id="UP000247698">
    <property type="component" value="Unassembled WGS sequence"/>
</dbReference>
<dbReference type="PATRIC" id="fig|1218507.3.peg.568"/>
<dbReference type="EMBL" id="JXLI01000008">
    <property type="protein sequence ID" value="KJY57378.1"/>
    <property type="molecule type" value="Genomic_DNA"/>
</dbReference>
<accession>A0A0F4LGC8</accession>
<dbReference type="Proteomes" id="UP000033531">
    <property type="component" value="Unassembled WGS sequence"/>
</dbReference>
<dbReference type="SUPFAM" id="SSF56059">
    <property type="entry name" value="Glutathione synthetase ATP-binding domain-like"/>
    <property type="match status" value="1"/>
</dbReference>
<keyword evidence="6" id="KW-1185">Reference proteome</keyword>
<reference evidence="3 5" key="1">
    <citation type="submission" date="2015-01" db="EMBL/GenBank/DDBJ databases">
        <title>Comparative genomics of the lactic acid bacteria isolated from the honey bee gut.</title>
        <authorList>
            <person name="Ellegaard K.M."/>
            <person name="Tamarit D."/>
            <person name="Javelind E."/>
            <person name="Olofsson T."/>
            <person name="Andersson S.G."/>
            <person name="Vasquez A."/>
        </authorList>
    </citation>
    <scope>NUCLEOTIDE SEQUENCE [LARGE SCALE GENOMIC DNA]</scope>
    <source>
        <strain evidence="3 5">Hma8</strain>
    </source>
</reference>
<dbReference type="Gene3D" id="3.30.470.20">
    <property type="entry name" value="ATP-grasp fold, B domain"/>
    <property type="match status" value="1"/>
</dbReference>